<dbReference type="Proteomes" id="UP000823749">
    <property type="component" value="Chromosome 13"/>
</dbReference>
<accession>A0AAV6HJL5</accession>
<keyword evidence="3" id="KW-1185">Reference proteome</keyword>
<evidence type="ECO:0000313" key="2">
    <source>
        <dbReference type="EMBL" id="KAG5514053.1"/>
    </source>
</evidence>
<reference evidence="2 3" key="1">
    <citation type="submission" date="2020-08" db="EMBL/GenBank/DDBJ databases">
        <title>Plant Genome Project.</title>
        <authorList>
            <person name="Zhang R.-G."/>
        </authorList>
    </citation>
    <scope>NUCLEOTIDE SEQUENCE [LARGE SCALE GENOMIC DNA]</scope>
    <source>
        <strain evidence="2">WSP0</strain>
        <tissue evidence="2">Leaf</tissue>
    </source>
</reference>
<gene>
    <name evidence="2" type="ORF">RHGRI_035460</name>
</gene>
<evidence type="ECO:0000313" key="3">
    <source>
        <dbReference type="Proteomes" id="UP000823749"/>
    </source>
</evidence>
<comment type="caution">
    <text evidence="2">The sequence shown here is derived from an EMBL/GenBank/DDBJ whole genome shotgun (WGS) entry which is preliminary data.</text>
</comment>
<feature type="region of interest" description="Disordered" evidence="1">
    <location>
        <begin position="1"/>
        <end position="31"/>
    </location>
</feature>
<organism evidence="2 3">
    <name type="scientific">Rhododendron griersonianum</name>
    <dbReference type="NCBI Taxonomy" id="479676"/>
    <lineage>
        <taxon>Eukaryota</taxon>
        <taxon>Viridiplantae</taxon>
        <taxon>Streptophyta</taxon>
        <taxon>Embryophyta</taxon>
        <taxon>Tracheophyta</taxon>
        <taxon>Spermatophyta</taxon>
        <taxon>Magnoliopsida</taxon>
        <taxon>eudicotyledons</taxon>
        <taxon>Gunneridae</taxon>
        <taxon>Pentapetalae</taxon>
        <taxon>asterids</taxon>
        <taxon>Ericales</taxon>
        <taxon>Ericaceae</taxon>
        <taxon>Ericoideae</taxon>
        <taxon>Rhodoreae</taxon>
        <taxon>Rhododendron</taxon>
    </lineage>
</organism>
<proteinExistence type="predicted"/>
<dbReference type="AlphaFoldDB" id="A0AAV6HJL5"/>
<sequence>MAGTPPLTPTTYHPRERGDKPASQSDERSQGYDDRFLLRCRCVEPLDSGVATESDKDRFLLLCRCTAASDLDSGLFLDERRQL</sequence>
<evidence type="ECO:0000256" key="1">
    <source>
        <dbReference type="SAM" id="MobiDB-lite"/>
    </source>
</evidence>
<name>A0AAV6HJL5_9ERIC</name>
<protein>
    <submittedName>
        <fullName evidence="2">Uncharacterized protein</fullName>
    </submittedName>
</protein>
<dbReference type="EMBL" id="JACTNZ010000013">
    <property type="protein sequence ID" value="KAG5514053.1"/>
    <property type="molecule type" value="Genomic_DNA"/>
</dbReference>
<feature type="compositionally biased region" description="Basic and acidic residues" evidence="1">
    <location>
        <begin position="13"/>
        <end position="31"/>
    </location>
</feature>